<sequence>MRGGSTDGEYTFPTTLSTPLRKSRRLGATEATTTANSASASGTRRNTARSKGGSQAPPQHVPSDSDSEESREGTSDKIQVETPIRLNLMEGIELPVAQKEGAPIAVDHLEKKLYLLVLHGHDDPPPWTTLHCLDLNTMEWNDSVHDIRSSEGTALGCCRWTNLHFYRHPESGTKFLLIIGGEIHFISPPGQGRARFLEYTNPSLTVLVINISKKTWSRLPV</sequence>
<accession>A0A8H5GPW3</accession>
<feature type="region of interest" description="Disordered" evidence="1">
    <location>
        <begin position="1"/>
        <end position="80"/>
    </location>
</feature>
<protein>
    <submittedName>
        <fullName evidence="2">Uncharacterized protein</fullName>
    </submittedName>
</protein>
<evidence type="ECO:0000256" key="1">
    <source>
        <dbReference type="SAM" id="MobiDB-lite"/>
    </source>
</evidence>
<proteinExistence type="predicted"/>
<dbReference type="OrthoDB" id="3228507at2759"/>
<dbReference type="EMBL" id="JAACJM010000014">
    <property type="protein sequence ID" value="KAF5369019.1"/>
    <property type="molecule type" value="Genomic_DNA"/>
</dbReference>
<evidence type="ECO:0000313" key="3">
    <source>
        <dbReference type="Proteomes" id="UP000559256"/>
    </source>
</evidence>
<reference evidence="2 3" key="1">
    <citation type="journal article" date="2020" name="ISME J.">
        <title>Uncovering the hidden diversity of litter-decomposition mechanisms in mushroom-forming fungi.</title>
        <authorList>
            <person name="Floudas D."/>
            <person name="Bentzer J."/>
            <person name="Ahren D."/>
            <person name="Johansson T."/>
            <person name="Persson P."/>
            <person name="Tunlid A."/>
        </authorList>
    </citation>
    <scope>NUCLEOTIDE SEQUENCE [LARGE SCALE GENOMIC DNA]</scope>
    <source>
        <strain evidence="2 3">CBS 291.85</strain>
    </source>
</reference>
<evidence type="ECO:0000313" key="2">
    <source>
        <dbReference type="EMBL" id="KAF5369019.1"/>
    </source>
</evidence>
<comment type="caution">
    <text evidence="2">The sequence shown here is derived from an EMBL/GenBank/DDBJ whole genome shotgun (WGS) entry which is preliminary data.</text>
</comment>
<gene>
    <name evidence="2" type="ORF">D9758_002983</name>
</gene>
<feature type="compositionally biased region" description="Low complexity" evidence="1">
    <location>
        <begin position="28"/>
        <end position="43"/>
    </location>
</feature>
<keyword evidence="3" id="KW-1185">Reference proteome</keyword>
<feature type="compositionally biased region" description="Basic and acidic residues" evidence="1">
    <location>
        <begin position="68"/>
        <end position="79"/>
    </location>
</feature>
<dbReference type="Proteomes" id="UP000559256">
    <property type="component" value="Unassembled WGS sequence"/>
</dbReference>
<organism evidence="2 3">
    <name type="scientific">Tetrapyrgos nigripes</name>
    <dbReference type="NCBI Taxonomy" id="182062"/>
    <lineage>
        <taxon>Eukaryota</taxon>
        <taxon>Fungi</taxon>
        <taxon>Dikarya</taxon>
        <taxon>Basidiomycota</taxon>
        <taxon>Agaricomycotina</taxon>
        <taxon>Agaricomycetes</taxon>
        <taxon>Agaricomycetidae</taxon>
        <taxon>Agaricales</taxon>
        <taxon>Marasmiineae</taxon>
        <taxon>Marasmiaceae</taxon>
        <taxon>Tetrapyrgos</taxon>
    </lineage>
</organism>
<name>A0A8H5GPW3_9AGAR</name>
<dbReference type="AlphaFoldDB" id="A0A8H5GPW3"/>